<dbReference type="AlphaFoldDB" id="A0A381P8W1"/>
<dbReference type="Gene3D" id="2.120.10.30">
    <property type="entry name" value="TolB, C-terminal domain"/>
    <property type="match status" value="1"/>
</dbReference>
<dbReference type="InterPro" id="IPR050952">
    <property type="entry name" value="TRIM-NHL_E3_ligases"/>
</dbReference>
<sequence>MITKKNIIAFALLAAITATTGCDQATVNSETQTEGKQAPMFEVDPFWPKPLPNHWILGSTIGLAVDSRDHVYIIHRRDSFNERTEIGAATDPVKADCCIPAPNVLEFDAEGNLVNSWGGPADNYDWPASNHGISIDYKDNIWIGGNARSDSHILKFTRDGTFLAQYGSPGAEIDSHNRDSFGSVAEIAFDTDANEAYVADGYRNKRVAVLDMDSGELKRYWGAYGNVPDDTNLGPFTPGEEPAQQFRNPVHCAEPSTDGYIYVCDRVNNRLQVFHPDGTFVQELFVKPDSLGDGSVWDISFSSDPEQQFIYLADGTNRKIFIIERESMEILTNFGDGGRNPGQFFAVHNIATDSQGNIYTTETYEGKRVQKFSYTGMGPVTVMDQGTPWPSDKK</sequence>
<keyword evidence="1" id="KW-0677">Repeat</keyword>
<reference evidence="2" key="1">
    <citation type="submission" date="2018-05" db="EMBL/GenBank/DDBJ databases">
        <authorList>
            <person name="Lanie J.A."/>
            <person name="Ng W.-L."/>
            <person name="Kazmierczak K.M."/>
            <person name="Andrzejewski T.M."/>
            <person name="Davidsen T.M."/>
            <person name="Wayne K.J."/>
            <person name="Tettelin H."/>
            <person name="Glass J.I."/>
            <person name="Rusch D."/>
            <person name="Podicherti R."/>
            <person name="Tsui H.-C.T."/>
            <person name="Winkler M.E."/>
        </authorList>
    </citation>
    <scope>NUCLEOTIDE SEQUENCE</scope>
</reference>
<dbReference type="EMBL" id="UINC01000915">
    <property type="protein sequence ID" value="SUZ63386.1"/>
    <property type="molecule type" value="Genomic_DNA"/>
</dbReference>
<evidence type="ECO:0000313" key="2">
    <source>
        <dbReference type="EMBL" id="SUZ63386.1"/>
    </source>
</evidence>
<evidence type="ECO:0000256" key="1">
    <source>
        <dbReference type="ARBA" id="ARBA00022737"/>
    </source>
</evidence>
<dbReference type="PANTHER" id="PTHR24104">
    <property type="entry name" value="E3 UBIQUITIN-PROTEIN LIGASE NHLRC1-RELATED"/>
    <property type="match status" value="1"/>
</dbReference>
<evidence type="ECO:0008006" key="3">
    <source>
        <dbReference type="Google" id="ProtNLM"/>
    </source>
</evidence>
<dbReference type="PROSITE" id="PS51125">
    <property type="entry name" value="NHL"/>
    <property type="match status" value="1"/>
</dbReference>
<dbReference type="GO" id="GO:0008270">
    <property type="term" value="F:zinc ion binding"/>
    <property type="evidence" value="ECO:0007669"/>
    <property type="project" value="UniProtKB-KW"/>
</dbReference>
<protein>
    <recommendedName>
        <fullName evidence="3">SMP-30/Gluconolactonase/LRE-like region domain-containing protein</fullName>
    </recommendedName>
</protein>
<proteinExistence type="predicted"/>
<dbReference type="InterPro" id="IPR001258">
    <property type="entry name" value="NHL_repeat"/>
</dbReference>
<organism evidence="2">
    <name type="scientific">marine metagenome</name>
    <dbReference type="NCBI Taxonomy" id="408172"/>
    <lineage>
        <taxon>unclassified sequences</taxon>
        <taxon>metagenomes</taxon>
        <taxon>ecological metagenomes</taxon>
    </lineage>
</organism>
<name>A0A381P8W1_9ZZZZ</name>
<dbReference type="PANTHER" id="PTHR24104:SF25">
    <property type="entry name" value="PROTEIN LIN-41"/>
    <property type="match status" value="1"/>
</dbReference>
<gene>
    <name evidence="2" type="ORF">METZ01_LOCUS16240</name>
</gene>
<accession>A0A381P8W1</accession>
<dbReference type="InterPro" id="IPR011042">
    <property type="entry name" value="6-blade_b-propeller_TolB-like"/>
</dbReference>
<dbReference type="SUPFAM" id="SSF63829">
    <property type="entry name" value="Calcium-dependent phosphotriesterase"/>
    <property type="match status" value="1"/>
</dbReference>
<dbReference type="PROSITE" id="PS51257">
    <property type="entry name" value="PROKAR_LIPOPROTEIN"/>
    <property type="match status" value="1"/>
</dbReference>